<feature type="transmembrane region" description="Helical" evidence="1">
    <location>
        <begin position="84"/>
        <end position="112"/>
    </location>
</feature>
<keyword evidence="1" id="KW-0812">Transmembrane</keyword>
<proteinExistence type="predicted"/>
<dbReference type="EMBL" id="FLUO01000003">
    <property type="protein sequence ID" value="SBW12577.1"/>
    <property type="molecule type" value="Genomic_DNA"/>
</dbReference>
<accession>A0A212KLN1</accession>
<organism evidence="3">
    <name type="scientific">uncultured Alphaproteobacteria bacterium</name>
    <dbReference type="NCBI Taxonomy" id="91750"/>
    <lineage>
        <taxon>Bacteria</taxon>
        <taxon>Pseudomonadati</taxon>
        <taxon>Pseudomonadota</taxon>
        <taxon>Alphaproteobacteria</taxon>
        <taxon>environmental samples</taxon>
    </lineage>
</organism>
<reference evidence="3" key="1">
    <citation type="submission" date="2016-04" db="EMBL/GenBank/DDBJ databases">
        <authorList>
            <person name="Evans L.H."/>
            <person name="Alamgir A."/>
            <person name="Owens N."/>
            <person name="Weber N.D."/>
            <person name="Virtaneva K."/>
            <person name="Barbian K."/>
            <person name="Babar A."/>
            <person name="Rosenke K."/>
        </authorList>
    </citation>
    <scope>NUCLEOTIDE SEQUENCE</scope>
    <source>
        <strain evidence="3">86</strain>
    </source>
</reference>
<protein>
    <recommendedName>
        <fullName evidence="2">DUF1468 domain-containing protein</fullName>
    </recommendedName>
</protein>
<keyword evidence="1" id="KW-0472">Membrane</keyword>
<feature type="transmembrane region" description="Helical" evidence="1">
    <location>
        <begin position="6"/>
        <end position="26"/>
    </location>
</feature>
<dbReference type="InterPro" id="IPR009936">
    <property type="entry name" value="DUF1468"/>
</dbReference>
<evidence type="ECO:0000313" key="3">
    <source>
        <dbReference type="EMBL" id="SBW12577.1"/>
    </source>
</evidence>
<sequence>MNRANFVSGAIGVAVGGGALWGAADFPPDVVMKIGPAFFPSMLAGLLVAASGVLMAGAALEASGPAVAEDPPPRLSFADGRVRAALTVLAVLAFTLVLGPLGFVPTSVLFLAAMMAMLGLRSPAALLAVPVGVTAAIWLIFEKLLVLSLPAGILDGLLF</sequence>
<feature type="domain" description="DUF1468" evidence="2">
    <location>
        <begin position="8"/>
        <end position="150"/>
    </location>
</feature>
<keyword evidence="1" id="KW-1133">Transmembrane helix</keyword>
<feature type="transmembrane region" description="Helical" evidence="1">
    <location>
        <begin position="124"/>
        <end position="141"/>
    </location>
</feature>
<evidence type="ECO:0000256" key="1">
    <source>
        <dbReference type="SAM" id="Phobius"/>
    </source>
</evidence>
<dbReference type="Pfam" id="PF07331">
    <property type="entry name" value="TctB"/>
    <property type="match status" value="1"/>
</dbReference>
<evidence type="ECO:0000259" key="2">
    <source>
        <dbReference type="Pfam" id="PF07331"/>
    </source>
</evidence>
<dbReference type="AlphaFoldDB" id="A0A212KLN1"/>
<gene>
    <name evidence="3" type="ORF">KL86APRO_30101</name>
</gene>
<name>A0A212KLN1_9PROT</name>
<feature type="transmembrane region" description="Helical" evidence="1">
    <location>
        <begin position="38"/>
        <end position="60"/>
    </location>
</feature>